<feature type="compositionally biased region" description="Polar residues" evidence="6">
    <location>
        <begin position="512"/>
        <end position="527"/>
    </location>
</feature>
<dbReference type="PANTHER" id="PTHR24348:SF22">
    <property type="entry name" value="NON-SPECIFIC SERINE_THREONINE PROTEIN KINASE"/>
    <property type="match status" value="1"/>
</dbReference>
<dbReference type="Gene3D" id="1.10.510.10">
    <property type="entry name" value="Transferase(Phosphotransferase) domain 1"/>
    <property type="match status" value="2"/>
</dbReference>
<evidence type="ECO:0000256" key="5">
    <source>
        <dbReference type="PROSITE-ProRule" id="PRU10141"/>
    </source>
</evidence>
<proteinExistence type="predicted"/>
<feature type="region of interest" description="Disordered" evidence="6">
    <location>
        <begin position="352"/>
        <end position="568"/>
    </location>
</feature>
<dbReference type="Pfam" id="PF21127">
    <property type="entry name" value="ATG1-like_MIT2"/>
    <property type="match status" value="1"/>
</dbReference>
<dbReference type="InterPro" id="IPR000719">
    <property type="entry name" value="Prot_kinase_dom"/>
</dbReference>
<evidence type="ECO:0000313" key="8">
    <source>
        <dbReference type="Proteomes" id="UP000694941"/>
    </source>
</evidence>
<feature type="compositionally biased region" description="Polar residues" evidence="6">
    <location>
        <begin position="352"/>
        <end position="381"/>
    </location>
</feature>
<evidence type="ECO:0000256" key="4">
    <source>
        <dbReference type="ARBA" id="ARBA00022840"/>
    </source>
</evidence>
<dbReference type="InterPro" id="IPR048941">
    <property type="entry name" value="ATG1-like_MIT2"/>
</dbReference>
<dbReference type="RefSeq" id="XP_022249129.1">
    <property type="nucleotide sequence ID" value="XM_022393421.1"/>
</dbReference>
<feature type="compositionally biased region" description="Low complexity" evidence="6">
    <location>
        <begin position="259"/>
        <end position="281"/>
    </location>
</feature>
<dbReference type="InterPro" id="IPR008271">
    <property type="entry name" value="Ser/Thr_kinase_AS"/>
</dbReference>
<evidence type="ECO:0000313" key="9">
    <source>
        <dbReference type="RefSeq" id="XP_022249129.1"/>
    </source>
</evidence>
<sequence length="985" mass="108698">METVGDYEYNTKDLIGHGAFAVVFKGKHKMKHDFTVAVKSITKKNLAKSQNLLAKEIKILKELTELHHENVVSLLECKETSHHVYLVMEYCNGGDLADYLTVKGTLSEDTICLFLRQIAAAMRALKTKGIVHRDLKPQNILLCHHGRPNPPPSKIRLKIADFGFARFLHDGIMAMTLCGSPMYMVRYSSLAQTPQALKQLYEKNASLFPKIPSWTSSNLTDLLLRLLKRNAKDRMEFDEFFSHPFLQPVTKPSSPVPIPSRSSLSPDVPSPISSPFDSPISGNLPPSPQGWCGVGSRNEHMVDAGIPMATSPVLDKQSPDGRVRTSSSSAEDQDFVIVPAELVRQSEENFNCSGSTKIQHGSSPDSSPSRPKISSNTSPKMSSHVEVKPHSGNATFHAPKASAISSPRPSYLPVSGTSASPLPSPEVGTYQQSEPIPVPSQKKAYEQIQRSLEDEPSNSSGSVEEKALSSPSSTHMSSNQSSPNLPKHSVRNSVSKRKDSSSSQSSERSRTVTDICSLSPPTVQFTIGTPPGSGRRRNYSSSTPPSISARPTSCQCFSPPPPTLSTSPLQRSNVIVPINLPTLATGNPLSPILGSPIKELSKAKQSLRFQKELSSTASKGLDVYKNNSYSSQRVTFSTRAITLPEICSQHFWPGNGYGSSEPMDQQEYSLHRSRSSNKFGERGFHRTISLSGAQFMSYSPPRTMIMPYHHCCLNERTTPLGSPVQLRRNSTGCCMFFDSSPSSQVCFSYESSPPNTEEPIVFMAPDLPEETILEKEHNETLAKLNFVLALVECVLDLAKSKGNPLTLLTDSLMKREGQMSVFTEGYRRAEQLVLFMRALQLLSSSLQLSRQEVQAGRLSPSTSVRSVLHTMKERFHYCLNMCKTLNSPGTLQAAGVDPTTYTITADQLIYHYAIEMCQSAALEELFGNPEECFCRYQKARVLLHSLAQQIPNDEDKKLLNSYKGAVERRLFVLQSQGYIQAYNTM</sequence>
<keyword evidence="8" id="KW-1185">Reference proteome</keyword>
<feature type="region of interest" description="Disordered" evidence="6">
    <location>
        <begin position="309"/>
        <end position="332"/>
    </location>
</feature>
<name>A0ABM1SZS3_LIMPO</name>
<evidence type="ECO:0000256" key="6">
    <source>
        <dbReference type="SAM" id="MobiDB-lite"/>
    </source>
</evidence>
<dbReference type="Proteomes" id="UP000694941">
    <property type="component" value="Unplaced"/>
</dbReference>
<keyword evidence="2 5" id="KW-0547">Nucleotide-binding</keyword>
<keyword evidence="4 5" id="KW-0067">ATP-binding</keyword>
<dbReference type="InterPro" id="IPR017441">
    <property type="entry name" value="Protein_kinase_ATP_BS"/>
</dbReference>
<reference evidence="9" key="1">
    <citation type="submission" date="2025-08" db="UniProtKB">
        <authorList>
            <consortium name="RefSeq"/>
        </authorList>
    </citation>
    <scope>IDENTIFICATION</scope>
    <source>
        <tissue evidence="9">Muscle</tissue>
    </source>
</reference>
<dbReference type="Gene3D" id="3.30.200.20">
    <property type="entry name" value="Phosphorylase Kinase, domain 1"/>
    <property type="match status" value="1"/>
</dbReference>
<keyword evidence="1" id="KW-0808">Transferase</keyword>
<feature type="compositionally biased region" description="Polar residues" evidence="6">
    <location>
        <begin position="539"/>
        <end position="556"/>
    </location>
</feature>
<evidence type="ECO:0000256" key="3">
    <source>
        <dbReference type="ARBA" id="ARBA00022777"/>
    </source>
</evidence>
<feature type="binding site" evidence="5">
    <location>
        <position position="39"/>
    </location>
    <ligand>
        <name>ATP</name>
        <dbReference type="ChEBI" id="CHEBI:30616"/>
    </ligand>
</feature>
<evidence type="ECO:0000256" key="1">
    <source>
        <dbReference type="ARBA" id="ARBA00022679"/>
    </source>
</evidence>
<evidence type="ECO:0000259" key="7">
    <source>
        <dbReference type="PROSITE" id="PS50011"/>
    </source>
</evidence>
<feature type="compositionally biased region" description="Polar residues" evidence="6">
    <location>
        <begin position="469"/>
        <end position="484"/>
    </location>
</feature>
<dbReference type="PROSITE" id="PS50011">
    <property type="entry name" value="PROTEIN_KINASE_DOM"/>
    <property type="match status" value="1"/>
</dbReference>
<dbReference type="InterPro" id="IPR011009">
    <property type="entry name" value="Kinase-like_dom_sf"/>
</dbReference>
<dbReference type="PROSITE" id="PS00107">
    <property type="entry name" value="PROTEIN_KINASE_ATP"/>
    <property type="match status" value="1"/>
</dbReference>
<dbReference type="InterPro" id="IPR045269">
    <property type="entry name" value="Atg1-like"/>
</dbReference>
<organism evidence="8 9">
    <name type="scientific">Limulus polyphemus</name>
    <name type="common">Atlantic horseshoe crab</name>
    <dbReference type="NCBI Taxonomy" id="6850"/>
    <lineage>
        <taxon>Eukaryota</taxon>
        <taxon>Metazoa</taxon>
        <taxon>Ecdysozoa</taxon>
        <taxon>Arthropoda</taxon>
        <taxon>Chelicerata</taxon>
        <taxon>Merostomata</taxon>
        <taxon>Xiphosura</taxon>
        <taxon>Limulidae</taxon>
        <taxon>Limulus</taxon>
    </lineage>
</organism>
<feature type="domain" description="Protein kinase" evidence="7">
    <location>
        <begin position="9"/>
        <end position="246"/>
    </location>
</feature>
<dbReference type="PROSITE" id="PS00108">
    <property type="entry name" value="PROTEIN_KINASE_ST"/>
    <property type="match status" value="1"/>
</dbReference>
<dbReference type="SUPFAM" id="SSF56112">
    <property type="entry name" value="Protein kinase-like (PK-like)"/>
    <property type="match status" value="1"/>
</dbReference>
<evidence type="ECO:0000256" key="2">
    <source>
        <dbReference type="ARBA" id="ARBA00022741"/>
    </source>
</evidence>
<accession>A0ABM1SZS3</accession>
<dbReference type="GeneID" id="106465513"/>
<dbReference type="PANTHER" id="PTHR24348">
    <property type="entry name" value="SERINE/THREONINE-PROTEIN KINASE UNC-51-RELATED"/>
    <property type="match status" value="1"/>
</dbReference>
<feature type="region of interest" description="Disordered" evidence="6">
    <location>
        <begin position="250"/>
        <end position="290"/>
    </location>
</feature>
<protein>
    <submittedName>
        <fullName evidence="9">Serine/threonine-protein kinase unc-51-like</fullName>
    </submittedName>
</protein>
<dbReference type="Pfam" id="PF00069">
    <property type="entry name" value="Pkinase"/>
    <property type="match status" value="1"/>
</dbReference>
<gene>
    <name evidence="9" type="primary">LOC106465513</name>
</gene>
<dbReference type="SMART" id="SM00220">
    <property type="entry name" value="S_TKc"/>
    <property type="match status" value="1"/>
</dbReference>
<keyword evidence="3" id="KW-0418">Kinase</keyword>